<evidence type="ECO:0000313" key="2">
    <source>
        <dbReference type="EMBL" id="MFC5465645.1"/>
    </source>
</evidence>
<proteinExistence type="predicted"/>
<dbReference type="Proteomes" id="UP001596147">
    <property type="component" value="Unassembled WGS sequence"/>
</dbReference>
<protein>
    <submittedName>
        <fullName evidence="2">DUF5696 domain-containing protein</fullName>
    </submittedName>
</protein>
<evidence type="ECO:0000313" key="3">
    <source>
        <dbReference type="Proteomes" id="UP001596147"/>
    </source>
</evidence>
<organism evidence="2 3">
    <name type="scientific">Lederbergia graminis</name>
    <dbReference type="NCBI Taxonomy" id="735518"/>
    <lineage>
        <taxon>Bacteria</taxon>
        <taxon>Bacillati</taxon>
        <taxon>Bacillota</taxon>
        <taxon>Bacilli</taxon>
        <taxon>Bacillales</taxon>
        <taxon>Bacillaceae</taxon>
        <taxon>Lederbergia</taxon>
    </lineage>
</organism>
<evidence type="ECO:0000256" key="1">
    <source>
        <dbReference type="SAM" id="SignalP"/>
    </source>
</evidence>
<reference evidence="3" key="1">
    <citation type="journal article" date="2019" name="Int. J. Syst. Evol. Microbiol.">
        <title>The Global Catalogue of Microorganisms (GCM) 10K type strain sequencing project: providing services to taxonomists for standard genome sequencing and annotation.</title>
        <authorList>
            <consortium name="The Broad Institute Genomics Platform"/>
            <consortium name="The Broad Institute Genome Sequencing Center for Infectious Disease"/>
            <person name="Wu L."/>
            <person name="Ma J."/>
        </authorList>
    </citation>
    <scope>NUCLEOTIDE SEQUENCE [LARGE SCALE GENOMIC DNA]</scope>
    <source>
        <strain evidence="3">CGMCC 1.12237</strain>
    </source>
</reference>
<comment type="caution">
    <text evidence="2">The sequence shown here is derived from an EMBL/GenBank/DDBJ whole genome shotgun (WGS) entry which is preliminary data.</text>
</comment>
<dbReference type="EMBL" id="JBHSMC010000016">
    <property type="protein sequence ID" value="MFC5465645.1"/>
    <property type="molecule type" value="Genomic_DNA"/>
</dbReference>
<feature type="signal peptide" evidence="1">
    <location>
        <begin position="1"/>
        <end position="22"/>
    </location>
</feature>
<dbReference type="RefSeq" id="WP_382352413.1">
    <property type="nucleotide sequence ID" value="NZ_JBHSMC010000016.1"/>
</dbReference>
<accession>A0ABW0LIM3</accession>
<keyword evidence="1" id="KW-0732">Signal</keyword>
<gene>
    <name evidence="2" type="ORF">ACFPM4_12910</name>
</gene>
<dbReference type="Pfam" id="PF18952">
    <property type="entry name" value="DUF5696"/>
    <property type="match status" value="1"/>
</dbReference>
<feature type="chain" id="PRO_5045259953" evidence="1">
    <location>
        <begin position="23"/>
        <end position="759"/>
    </location>
</feature>
<dbReference type="InterPro" id="IPR043751">
    <property type="entry name" value="DUF5696"/>
</dbReference>
<name>A0ABW0LIM3_9BACI</name>
<keyword evidence="3" id="KW-1185">Reference proteome</keyword>
<sequence>MFKKILIVCVAVLMAVPLLVVANQSLNDADDVIDEMAQQIDYSTRYTSAQFTQPETDENQEINMQSSLEGYTKAAENEDLILYVEEDSLAIKIENKDTGYIWASGLDEPDNYRLNTTWKQIVQSAITVNYTDRQGREKSESILTNDSTPDVTITDNGFSANIFLYQSKLTLQVDVSLEGSDLVVSIPQDKIKEDKYNKLISLQLYPFFGAVNEDDIPGYMFIPDGSGALVRFEKPKKSVAPFVAPIFGRDEGILSRRATSSSTRRAIVPVEQVTMPVFGAVHGVKQNGYVAVVEDGYAYGDIVAYSSGATTDFNRVSSQFHYRYQYYQPTSKSMSGINVYQDEMNELDVQVRYSFLSNEDADYVGMAKKYRDYLVANDQLPKVAGEVDLRLEFLGGEIKEGLFWDSVIPMTEIERVPEIVDELQNNGIEDMFVVYKGWSKGGLTGTLPKKFPFERKLGSKGNVKDTIASLKEEDIPMYFYSDYTTAFEGAGGFSGSKDVAKKISSEIISYRHWGYTAYFLSPLKALEMAKKDVKEYQNYGMENLAIDSTGYTLFSDFSKEGSLTREETLNTYNDILTHLREEVGSTALYKPNVYAWKVTDKYLDVPMHSSNYVYETDTVPFLQIVLKGYIPYYAPFSNFNSNPEDQILRLIEYGAYPSFILTQESSNLLADTPSSHIYTSEFSIWKDDIISQYNKVKETLGQVESATIEGRNVPKSGIVEVSYSNGKTIIVNYTNSDYSTDGISIGSKEYAVVNRGGEQ</sequence>